<comment type="cofactor">
    <cofactor evidence="12">
        <name>[4Fe-4S] cluster</name>
        <dbReference type="ChEBI" id="CHEBI:49883"/>
    </cofactor>
    <text evidence="12">Binds 1 [4Fe-4S] cluster per subunit.</text>
</comment>
<organism evidence="14 15">
    <name type="scientific">Peptoanaerobacter stomatis</name>
    <dbReference type="NCBI Taxonomy" id="796937"/>
    <lineage>
        <taxon>Bacteria</taxon>
        <taxon>Bacillati</taxon>
        <taxon>Bacillota</taxon>
        <taxon>Clostridia</taxon>
        <taxon>Peptostreptococcales</taxon>
        <taxon>Filifactoraceae</taxon>
        <taxon>Peptoanaerobacter</taxon>
    </lineage>
</organism>
<dbReference type="InterPro" id="IPR004430">
    <property type="entry name" value="3-IsopropMal_deHydase_lsu"/>
</dbReference>
<dbReference type="InterPro" id="IPR015931">
    <property type="entry name" value="Acnase/IPM_dHydase_lsu_aba_1/3"/>
</dbReference>
<dbReference type="EC" id="4.2.1.33" evidence="12"/>
<dbReference type="Gene3D" id="3.30.499.10">
    <property type="entry name" value="Aconitase, domain 3"/>
    <property type="match status" value="2"/>
</dbReference>
<dbReference type="AlphaFoldDB" id="J5W641"/>
<dbReference type="InterPro" id="IPR033941">
    <property type="entry name" value="IPMI_cat"/>
</dbReference>
<keyword evidence="8 12" id="KW-0408">Iron</keyword>
<dbReference type="NCBIfam" id="TIGR00170">
    <property type="entry name" value="leuC"/>
    <property type="match status" value="1"/>
</dbReference>
<feature type="binding site" evidence="12">
    <location>
        <position position="408"/>
    </location>
    <ligand>
        <name>[4Fe-4S] cluster</name>
        <dbReference type="ChEBI" id="CHEBI:49883"/>
    </ligand>
</feature>
<comment type="caution">
    <text evidence="14">The sequence shown here is derived from an EMBL/GenBank/DDBJ whole genome shotgun (WGS) entry which is preliminary data.</text>
</comment>
<keyword evidence="9 12" id="KW-0411">Iron-sulfur</keyword>
<dbReference type="GO" id="GO:0009098">
    <property type="term" value="P:L-leucine biosynthetic process"/>
    <property type="evidence" value="ECO:0007669"/>
    <property type="project" value="UniProtKB-UniRule"/>
</dbReference>
<gene>
    <name evidence="12 14" type="primary">leuC</name>
    <name evidence="14" type="ORF">HMPREF1143_0159</name>
</gene>
<keyword evidence="5 12" id="KW-0004">4Fe-4S</keyword>
<dbReference type="PANTHER" id="PTHR43822">
    <property type="entry name" value="HOMOACONITASE, MITOCHONDRIAL-RELATED"/>
    <property type="match status" value="1"/>
</dbReference>
<keyword evidence="7 12" id="KW-0479">Metal-binding</keyword>
<evidence type="ECO:0000256" key="8">
    <source>
        <dbReference type="ARBA" id="ARBA00023004"/>
    </source>
</evidence>
<dbReference type="PRINTS" id="PR00415">
    <property type="entry name" value="ACONITASE"/>
</dbReference>
<evidence type="ECO:0000313" key="14">
    <source>
        <dbReference type="EMBL" id="EJU19567.1"/>
    </source>
</evidence>
<evidence type="ECO:0000256" key="5">
    <source>
        <dbReference type="ARBA" id="ARBA00022485"/>
    </source>
</evidence>
<dbReference type="CDD" id="cd01583">
    <property type="entry name" value="IPMI"/>
    <property type="match status" value="1"/>
</dbReference>
<evidence type="ECO:0000259" key="13">
    <source>
        <dbReference type="Pfam" id="PF00330"/>
    </source>
</evidence>
<accession>J5W641</accession>
<evidence type="ECO:0000256" key="12">
    <source>
        <dbReference type="HAMAP-Rule" id="MF_01026"/>
    </source>
</evidence>
<keyword evidence="15" id="KW-1185">Reference proteome</keyword>
<dbReference type="Pfam" id="PF00330">
    <property type="entry name" value="Aconitase"/>
    <property type="match status" value="1"/>
</dbReference>
<dbReference type="Proteomes" id="UP000005244">
    <property type="component" value="Unassembled WGS sequence"/>
</dbReference>
<dbReference type="NCBIfam" id="NF004016">
    <property type="entry name" value="PRK05478.1"/>
    <property type="match status" value="1"/>
</dbReference>
<evidence type="ECO:0000256" key="1">
    <source>
        <dbReference type="ARBA" id="ARBA00000491"/>
    </source>
</evidence>
<dbReference type="InterPro" id="IPR018136">
    <property type="entry name" value="Aconitase_4Fe-4S_BS"/>
</dbReference>
<keyword evidence="4 12" id="KW-0432">Leucine biosynthesis</keyword>
<evidence type="ECO:0000256" key="4">
    <source>
        <dbReference type="ARBA" id="ARBA00022430"/>
    </source>
</evidence>
<dbReference type="PANTHER" id="PTHR43822:SF9">
    <property type="entry name" value="3-ISOPROPYLMALATE DEHYDRATASE"/>
    <property type="match status" value="1"/>
</dbReference>
<evidence type="ECO:0000256" key="11">
    <source>
        <dbReference type="ARBA" id="ARBA00023304"/>
    </source>
</evidence>
<dbReference type="GO" id="GO:0003861">
    <property type="term" value="F:3-isopropylmalate dehydratase activity"/>
    <property type="evidence" value="ECO:0007669"/>
    <property type="project" value="UniProtKB-UniRule"/>
</dbReference>
<protein>
    <recommendedName>
        <fullName evidence="12">3-isopropylmalate dehydratase large subunit</fullName>
        <ecNumber evidence="12">4.2.1.33</ecNumber>
    </recommendedName>
    <alternativeName>
        <fullName evidence="12">Alpha-IPM isomerase</fullName>
        <shortName evidence="12">IPMI</shortName>
    </alternativeName>
    <alternativeName>
        <fullName evidence="12">Isopropylmalate isomerase</fullName>
    </alternativeName>
</protein>
<evidence type="ECO:0000313" key="15">
    <source>
        <dbReference type="Proteomes" id="UP000005244"/>
    </source>
</evidence>
<evidence type="ECO:0000256" key="3">
    <source>
        <dbReference type="ARBA" id="ARBA00004729"/>
    </source>
</evidence>
<dbReference type="InterPro" id="IPR036008">
    <property type="entry name" value="Aconitase_4Fe-4S_dom"/>
</dbReference>
<sequence>MGKGVEKMKTLYDKVWDEHVIAMDSDLSLIYVDMHYIHEVTSPQAFEGLELSGRKIRRPDKTFATMDHNTPTKVEERADITDELAKMQLETLKQNCIKNNIKLEDMDSDYNGIVHIIGPESGYTRPGMTIVCGDSHTATHGAFGAVAFGIGTSEVEHVFATQSIWQRKLKNLGVKIMGKLPKGVYAKDIILAFLKENGVSVGVSSAIEFYGDTVKDMDMEERMTLCNMAIEGGAKVGMIAPDEKTFEYIKNTKYGENENLKSDIEKWKSYFTDDESCFDRIITMDVSNLKPQITWGTNPSMTVNVDEKFPMITDASDEKAYAYMDLAPNQTSADIPVTEVFIGSCTNGRYSDLEEGAKYIQGKNVNKNIRAVVVPGSMQVKLKAEKTGLAQKYIDAGFEWRLPGCSSCLGMNPDIIDPYKHCISTSNRNFEGRQGKNARTHLVSPAMAVACAVNGKVVDISKIDV</sequence>
<dbReference type="PATRIC" id="fig|796941.3.peg.2244"/>
<feature type="binding site" evidence="12">
    <location>
        <position position="345"/>
    </location>
    <ligand>
        <name>[4Fe-4S] cluster</name>
        <dbReference type="ChEBI" id="CHEBI:49883"/>
    </ligand>
</feature>
<dbReference type="GO" id="GO:0051539">
    <property type="term" value="F:4 iron, 4 sulfur cluster binding"/>
    <property type="evidence" value="ECO:0007669"/>
    <property type="project" value="UniProtKB-KW"/>
</dbReference>
<evidence type="ECO:0000256" key="6">
    <source>
        <dbReference type="ARBA" id="ARBA00022605"/>
    </source>
</evidence>
<feature type="binding site" evidence="12">
    <location>
        <position position="405"/>
    </location>
    <ligand>
        <name>[4Fe-4S] cluster</name>
        <dbReference type="ChEBI" id="CHEBI:49883"/>
    </ligand>
</feature>
<dbReference type="RefSeq" id="WP_009531821.1">
    <property type="nucleotide sequence ID" value="NZ_ALNK01000040.1"/>
</dbReference>
<dbReference type="NCBIfam" id="NF009116">
    <property type="entry name" value="PRK12466.1"/>
    <property type="match status" value="1"/>
</dbReference>
<dbReference type="InterPro" id="IPR050067">
    <property type="entry name" value="IPM_dehydratase_rel_enz"/>
</dbReference>
<keyword evidence="10 12" id="KW-0456">Lyase</keyword>
<evidence type="ECO:0000256" key="2">
    <source>
        <dbReference type="ARBA" id="ARBA00002695"/>
    </source>
</evidence>
<comment type="similarity">
    <text evidence="12">Belongs to the aconitase/IPM isomerase family. LeuC type 1 subfamily.</text>
</comment>
<dbReference type="EMBL" id="ALNK01000040">
    <property type="protein sequence ID" value="EJU19567.1"/>
    <property type="molecule type" value="Genomic_DNA"/>
</dbReference>
<dbReference type="HAMAP" id="MF_01026">
    <property type="entry name" value="LeuC_type1"/>
    <property type="match status" value="1"/>
</dbReference>
<name>J5W641_9FIRM</name>
<dbReference type="InterPro" id="IPR001030">
    <property type="entry name" value="Acoase/IPM_deHydtase_lsu_aba"/>
</dbReference>
<dbReference type="UniPathway" id="UPA00048">
    <property type="reaction ID" value="UER00071"/>
</dbReference>
<keyword evidence="6 12" id="KW-0028">Amino-acid biosynthesis</keyword>
<dbReference type="PROSITE" id="PS00450">
    <property type="entry name" value="ACONITASE_1"/>
    <property type="match status" value="1"/>
</dbReference>
<keyword evidence="11 12" id="KW-0100">Branched-chain amino acid biosynthesis</keyword>
<comment type="subunit">
    <text evidence="12">Heterodimer of LeuC and LeuD.</text>
</comment>
<comment type="function">
    <text evidence="2 12">Catalyzes the isomerization between 2-isopropylmalate and 3-isopropylmalate, via the formation of 2-isopropylmaleate.</text>
</comment>
<dbReference type="SUPFAM" id="SSF53732">
    <property type="entry name" value="Aconitase iron-sulfur domain"/>
    <property type="match status" value="1"/>
</dbReference>
<evidence type="ECO:0000256" key="9">
    <source>
        <dbReference type="ARBA" id="ARBA00023014"/>
    </source>
</evidence>
<comment type="catalytic activity">
    <reaction evidence="1 12">
        <text>(2R,3S)-3-isopropylmalate = (2S)-2-isopropylmalate</text>
        <dbReference type="Rhea" id="RHEA:32287"/>
        <dbReference type="ChEBI" id="CHEBI:1178"/>
        <dbReference type="ChEBI" id="CHEBI:35121"/>
        <dbReference type="EC" id="4.2.1.33"/>
    </reaction>
</comment>
<comment type="pathway">
    <text evidence="3 12">Amino-acid biosynthesis; L-leucine biosynthesis; L-leucine from 3-methyl-2-oxobutanoate: step 2/4.</text>
</comment>
<feature type="domain" description="Aconitase/3-isopropylmalate dehydratase large subunit alpha/beta/alpha" evidence="13">
    <location>
        <begin position="13"/>
        <end position="455"/>
    </location>
</feature>
<evidence type="ECO:0000256" key="7">
    <source>
        <dbReference type="ARBA" id="ARBA00022723"/>
    </source>
</evidence>
<proteinExistence type="inferred from homology"/>
<reference evidence="14 15" key="1">
    <citation type="submission" date="2012-07" db="EMBL/GenBank/DDBJ databases">
        <authorList>
            <person name="Durkin A.S."/>
            <person name="McCorrison J."/>
            <person name="Torralba M."/>
            <person name="Gillis M."/>
            <person name="Methe B."/>
            <person name="Sutton G."/>
            <person name="Nelson K.E."/>
        </authorList>
    </citation>
    <scope>NUCLEOTIDE SEQUENCE [LARGE SCALE GENOMIC DNA]</scope>
    <source>
        <strain evidence="14 15">OBRC8</strain>
    </source>
</reference>
<evidence type="ECO:0000256" key="10">
    <source>
        <dbReference type="ARBA" id="ARBA00023239"/>
    </source>
</evidence>
<dbReference type="GO" id="GO:0046872">
    <property type="term" value="F:metal ion binding"/>
    <property type="evidence" value="ECO:0007669"/>
    <property type="project" value="UniProtKB-KW"/>
</dbReference>